<evidence type="ECO:0000313" key="3">
    <source>
        <dbReference type="EMBL" id="MBW0527371.1"/>
    </source>
</evidence>
<organism evidence="3 4">
    <name type="scientific">Austropuccinia psidii MF-1</name>
    <dbReference type="NCBI Taxonomy" id="1389203"/>
    <lineage>
        <taxon>Eukaryota</taxon>
        <taxon>Fungi</taxon>
        <taxon>Dikarya</taxon>
        <taxon>Basidiomycota</taxon>
        <taxon>Pucciniomycotina</taxon>
        <taxon>Pucciniomycetes</taxon>
        <taxon>Pucciniales</taxon>
        <taxon>Sphaerophragmiaceae</taxon>
        <taxon>Austropuccinia</taxon>
    </lineage>
</organism>
<feature type="domain" description="Integrase zinc-binding" evidence="2">
    <location>
        <begin position="146"/>
        <end position="194"/>
    </location>
</feature>
<name>A0A9Q3ES73_9BASI</name>
<evidence type="ECO:0000313" key="4">
    <source>
        <dbReference type="Proteomes" id="UP000765509"/>
    </source>
</evidence>
<evidence type="ECO:0000259" key="2">
    <source>
        <dbReference type="Pfam" id="PF17921"/>
    </source>
</evidence>
<dbReference type="EMBL" id="AVOT02033468">
    <property type="protein sequence ID" value="MBW0527371.1"/>
    <property type="molecule type" value="Genomic_DNA"/>
</dbReference>
<sequence length="195" mass="22748">MKTPNRHILRWQIALQEYRGNRTIVHKSGNIKNNSDGFSRWESSNTPDNPSYVPTDSECQIPIEGINITDLGTEFFEEAIDGYKTDKNGHIITSLLDKDCKDSDLASSLDYIWKESHDNGMFHLFDGNLYHRSKHTCVMVFCSRMLINTIFLELHDKIYSGNLSEDRIMERVKTCSWWPSWIKDVIEYCHSCEIF</sequence>
<keyword evidence="4" id="KW-1185">Reference proteome</keyword>
<reference evidence="3" key="1">
    <citation type="submission" date="2021-03" db="EMBL/GenBank/DDBJ databases">
        <title>Draft genome sequence of rust myrtle Austropuccinia psidii MF-1, a brazilian biotype.</title>
        <authorList>
            <person name="Quecine M.C."/>
            <person name="Pachon D.M.R."/>
            <person name="Bonatelli M.L."/>
            <person name="Correr F.H."/>
            <person name="Franceschini L.M."/>
            <person name="Leite T.F."/>
            <person name="Margarido G.R.A."/>
            <person name="Almeida C.A."/>
            <person name="Ferrarezi J.A."/>
            <person name="Labate C.A."/>
        </authorList>
    </citation>
    <scope>NUCLEOTIDE SEQUENCE</scope>
    <source>
        <strain evidence="3">MF-1</strain>
    </source>
</reference>
<accession>A0A9Q3ES73</accession>
<feature type="region of interest" description="Disordered" evidence="1">
    <location>
        <begin position="35"/>
        <end position="54"/>
    </location>
</feature>
<dbReference type="Pfam" id="PF17921">
    <property type="entry name" value="Integrase_H2C2"/>
    <property type="match status" value="1"/>
</dbReference>
<dbReference type="InterPro" id="IPR041588">
    <property type="entry name" value="Integrase_H2C2"/>
</dbReference>
<comment type="caution">
    <text evidence="3">The sequence shown here is derived from an EMBL/GenBank/DDBJ whole genome shotgun (WGS) entry which is preliminary data.</text>
</comment>
<dbReference type="Gene3D" id="1.10.340.70">
    <property type="match status" value="1"/>
</dbReference>
<protein>
    <recommendedName>
        <fullName evidence="2">Integrase zinc-binding domain-containing protein</fullName>
    </recommendedName>
</protein>
<dbReference type="Proteomes" id="UP000765509">
    <property type="component" value="Unassembled WGS sequence"/>
</dbReference>
<gene>
    <name evidence="3" type="ORF">O181_067086</name>
</gene>
<evidence type="ECO:0000256" key="1">
    <source>
        <dbReference type="SAM" id="MobiDB-lite"/>
    </source>
</evidence>
<proteinExistence type="predicted"/>
<dbReference type="AlphaFoldDB" id="A0A9Q3ES73"/>